<organism evidence="10 11">
    <name type="scientific">Streptobacillus moniliformis (strain ATCC 14647 / DSM 12112 / NCTC 10651 / 9901)</name>
    <dbReference type="NCBI Taxonomy" id="519441"/>
    <lineage>
        <taxon>Bacteria</taxon>
        <taxon>Fusobacteriati</taxon>
        <taxon>Fusobacteriota</taxon>
        <taxon>Fusobacteriia</taxon>
        <taxon>Fusobacteriales</taxon>
        <taxon>Leptotrichiaceae</taxon>
        <taxon>Streptobacillus</taxon>
    </lineage>
</organism>
<dbReference type="GeneID" id="29674111"/>
<dbReference type="KEGG" id="smf:Smon_0568"/>
<dbReference type="EC" id="2.7.8.7" evidence="8"/>
<keyword evidence="6 8" id="KW-0443">Lipid metabolism</keyword>
<keyword evidence="5 8" id="KW-0460">Magnesium</keyword>
<evidence type="ECO:0000313" key="11">
    <source>
        <dbReference type="Proteomes" id="UP000002072"/>
    </source>
</evidence>
<keyword evidence="8" id="KW-0963">Cytoplasm</keyword>
<dbReference type="GO" id="GO:0006633">
    <property type="term" value="P:fatty acid biosynthetic process"/>
    <property type="evidence" value="ECO:0007669"/>
    <property type="project" value="UniProtKB-UniRule"/>
</dbReference>
<evidence type="ECO:0000256" key="6">
    <source>
        <dbReference type="ARBA" id="ARBA00023098"/>
    </source>
</evidence>
<evidence type="ECO:0000256" key="1">
    <source>
        <dbReference type="ARBA" id="ARBA00022516"/>
    </source>
</evidence>
<dbReference type="HAMAP" id="MF_00101">
    <property type="entry name" value="AcpS"/>
    <property type="match status" value="1"/>
</dbReference>
<dbReference type="OrthoDB" id="517356at2"/>
<dbReference type="GO" id="GO:0005737">
    <property type="term" value="C:cytoplasm"/>
    <property type="evidence" value="ECO:0007669"/>
    <property type="project" value="UniProtKB-SubCell"/>
</dbReference>
<dbReference type="eggNOG" id="COG0736">
    <property type="taxonomic scope" value="Bacteria"/>
</dbReference>
<evidence type="ECO:0000259" key="9">
    <source>
        <dbReference type="Pfam" id="PF01648"/>
    </source>
</evidence>
<dbReference type="InterPro" id="IPR004568">
    <property type="entry name" value="Ppantetheine-prot_Trfase_dom"/>
</dbReference>
<dbReference type="STRING" id="519441.Smon_0568"/>
<dbReference type="RefSeq" id="WP_012858602.1">
    <property type="nucleotide sequence ID" value="NC_013515.1"/>
</dbReference>
<keyword evidence="3 8" id="KW-0479">Metal-binding</keyword>
<keyword evidence="7 8" id="KW-0275">Fatty acid biosynthesis</keyword>
<evidence type="ECO:0000256" key="7">
    <source>
        <dbReference type="ARBA" id="ARBA00023160"/>
    </source>
</evidence>
<comment type="function">
    <text evidence="8">Transfers the 4'-phosphopantetheine moiety from coenzyme A to a Ser of acyl-carrier-protein.</text>
</comment>
<keyword evidence="4 8" id="KW-0276">Fatty acid metabolism</keyword>
<evidence type="ECO:0000313" key="10">
    <source>
        <dbReference type="EMBL" id="ACZ01047.1"/>
    </source>
</evidence>
<dbReference type="AlphaFoldDB" id="D1AXM1"/>
<dbReference type="EMBL" id="CP001779">
    <property type="protein sequence ID" value="ACZ01047.1"/>
    <property type="molecule type" value="Genomic_DNA"/>
</dbReference>
<dbReference type="GO" id="GO:0000287">
    <property type="term" value="F:magnesium ion binding"/>
    <property type="evidence" value="ECO:0007669"/>
    <property type="project" value="UniProtKB-UniRule"/>
</dbReference>
<evidence type="ECO:0000256" key="8">
    <source>
        <dbReference type="HAMAP-Rule" id="MF_00101"/>
    </source>
</evidence>
<dbReference type="Gene3D" id="3.90.470.20">
    <property type="entry name" value="4'-phosphopantetheinyl transferase domain"/>
    <property type="match status" value="1"/>
</dbReference>
<name>D1AXM1_STRM9</name>
<accession>D1AXM1</accession>
<gene>
    <name evidence="8" type="primary">acpS</name>
    <name evidence="10" type="ordered locus">Smon_0568</name>
</gene>
<feature type="binding site" evidence="8">
    <location>
        <position position="7"/>
    </location>
    <ligand>
        <name>Mg(2+)</name>
        <dbReference type="ChEBI" id="CHEBI:18420"/>
    </ligand>
</feature>
<evidence type="ECO:0000256" key="4">
    <source>
        <dbReference type="ARBA" id="ARBA00022832"/>
    </source>
</evidence>
<comment type="subcellular location">
    <subcellularLocation>
        <location evidence="8">Cytoplasm</location>
    </subcellularLocation>
</comment>
<comment type="cofactor">
    <cofactor evidence="8">
        <name>Mg(2+)</name>
        <dbReference type="ChEBI" id="CHEBI:18420"/>
    </cofactor>
</comment>
<dbReference type="InterPro" id="IPR037143">
    <property type="entry name" value="4-PPantetheinyl_Trfase_dom_sf"/>
</dbReference>
<evidence type="ECO:0000256" key="2">
    <source>
        <dbReference type="ARBA" id="ARBA00022679"/>
    </source>
</evidence>
<keyword evidence="2 8" id="KW-0808">Transferase</keyword>
<dbReference type="InterPro" id="IPR002582">
    <property type="entry name" value="ACPS"/>
</dbReference>
<feature type="binding site" evidence="8">
    <location>
        <position position="55"/>
    </location>
    <ligand>
        <name>Mg(2+)</name>
        <dbReference type="ChEBI" id="CHEBI:18420"/>
    </ligand>
</feature>
<comment type="catalytic activity">
    <reaction evidence="8">
        <text>apo-[ACP] + CoA = holo-[ACP] + adenosine 3',5'-bisphosphate + H(+)</text>
        <dbReference type="Rhea" id="RHEA:12068"/>
        <dbReference type="Rhea" id="RHEA-COMP:9685"/>
        <dbReference type="Rhea" id="RHEA-COMP:9690"/>
        <dbReference type="ChEBI" id="CHEBI:15378"/>
        <dbReference type="ChEBI" id="CHEBI:29999"/>
        <dbReference type="ChEBI" id="CHEBI:57287"/>
        <dbReference type="ChEBI" id="CHEBI:58343"/>
        <dbReference type="ChEBI" id="CHEBI:64479"/>
        <dbReference type="EC" id="2.7.8.7"/>
    </reaction>
</comment>
<dbReference type="NCBIfam" id="TIGR00516">
    <property type="entry name" value="acpS"/>
    <property type="match status" value="1"/>
</dbReference>
<keyword evidence="11" id="KW-1185">Reference proteome</keyword>
<feature type="domain" description="4'-phosphopantetheinyl transferase" evidence="9">
    <location>
        <begin position="4"/>
        <end position="103"/>
    </location>
</feature>
<dbReference type="GO" id="GO:0008897">
    <property type="term" value="F:holo-[acyl-carrier-protein] synthase activity"/>
    <property type="evidence" value="ECO:0007669"/>
    <property type="project" value="UniProtKB-UniRule"/>
</dbReference>
<reference evidence="10 11" key="1">
    <citation type="journal article" date="2009" name="Stand. Genomic Sci.">
        <title>Complete genome sequence of Streptobacillus moniliformis type strain (9901T).</title>
        <authorList>
            <person name="Nolan M."/>
            <person name="Gronow S."/>
            <person name="Lapidus A."/>
            <person name="Ivanova N."/>
            <person name="Copeland A."/>
            <person name="Lucas S."/>
            <person name="Del Rio T.G."/>
            <person name="Chen F."/>
            <person name="Tice H."/>
            <person name="Pitluck S."/>
            <person name="Cheng J.F."/>
            <person name="Sims D."/>
            <person name="Meincke L."/>
            <person name="Bruce D."/>
            <person name="Goodwin L."/>
            <person name="Brettin T."/>
            <person name="Han C."/>
            <person name="Detter J.C."/>
            <person name="Ovchinikova G."/>
            <person name="Pati A."/>
            <person name="Mavromatis K."/>
            <person name="Mikhailova N."/>
            <person name="Chen A."/>
            <person name="Palaniappan K."/>
            <person name="Land M."/>
            <person name="Hauser L."/>
            <person name="Chang Y.J."/>
            <person name="Jeffries C.D."/>
            <person name="Rohde M."/>
            <person name="Sproer C."/>
            <person name="Goker M."/>
            <person name="Bristow J."/>
            <person name="Eisen J.A."/>
            <person name="Markowitz V."/>
            <person name="Hugenholtz P."/>
            <person name="Kyrpides N.C."/>
            <person name="Klenk H.P."/>
            <person name="Chain P."/>
        </authorList>
    </citation>
    <scope>NUCLEOTIDE SEQUENCE [LARGE SCALE GENOMIC DNA]</scope>
    <source>
        <strain evidence="11">ATCC 14647 / DSM 12112 / NCTC 10651 / 9901</strain>
    </source>
</reference>
<sequence>MFKIGIDIVDVKRIEKAIIKSEHFLKNVFSQKEIEYCEKKINKYESYAARFAAKEAYIKAIGTGITDISLNNIEIINSELGKPFLYVNGELIDGDISLSHTESLAIANIILKK</sequence>
<dbReference type="HOGENOM" id="CLU_089696_1_2_0"/>
<evidence type="ECO:0000256" key="5">
    <source>
        <dbReference type="ARBA" id="ARBA00022842"/>
    </source>
</evidence>
<dbReference type="NCBIfam" id="TIGR00556">
    <property type="entry name" value="pantethn_trn"/>
    <property type="match status" value="1"/>
</dbReference>
<dbReference type="Proteomes" id="UP000002072">
    <property type="component" value="Chromosome"/>
</dbReference>
<dbReference type="Pfam" id="PF01648">
    <property type="entry name" value="ACPS"/>
    <property type="match status" value="1"/>
</dbReference>
<keyword evidence="1 8" id="KW-0444">Lipid biosynthesis</keyword>
<dbReference type="InterPro" id="IPR008278">
    <property type="entry name" value="4-PPantetheinyl_Trfase_dom"/>
</dbReference>
<evidence type="ECO:0000256" key="3">
    <source>
        <dbReference type="ARBA" id="ARBA00022723"/>
    </source>
</evidence>
<comment type="similarity">
    <text evidence="8">Belongs to the P-Pant transferase superfamily. AcpS family.</text>
</comment>
<dbReference type="SUPFAM" id="SSF56214">
    <property type="entry name" value="4'-phosphopantetheinyl transferase"/>
    <property type="match status" value="1"/>
</dbReference>
<protein>
    <recommendedName>
        <fullName evidence="8">Holo-[acyl-carrier-protein] synthase</fullName>
        <shortName evidence="8">Holo-ACP synthase</shortName>
        <ecNumber evidence="8">2.7.8.7</ecNumber>
    </recommendedName>
    <alternativeName>
        <fullName evidence="8">4'-phosphopantetheinyl transferase AcpS</fullName>
    </alternativeName>
</protein>
<proteinExistence type="inferred from homology"/>